<evidence type="ECO:0000313" key="4">
    <source>
        <dbReference type="Proteomes" id="UP001157091"/>
    </source>
</evidence>
<keyword evidence="2" id="KW-1133">Transmembrane helix</keyword>
<name>A0ABQ6I665_9MICO</name>
<comment type="caution">
    <text evidence="3">The sequence shown here is derived from an EMBL/GenBank/DDBJ whole genome shotgun (WGS) entry which is preliminary data.</text>
</comment>
<evidence type="ECO:0008006" key="5">
    <source>
        <dbReference type="Google" id="ProtNLM"/>
    </source>
</evidence>
<feature type="region of interest" description="Disordered" evidence="1">
    <location>
        <begin position="1"/>
        <end position="33"/>
    </location>
</feature>
<sequence>MSRTPGHDPREGDDHEVVSITSAPESRHDEQSRRMRVYAIQMTVRVLCFVGAILIPSWPVRIVLIVGAVVLPYTAVIFANASGQRRGGDSVGMEYPNLPGSADEPGLPAIAPGVVLEQQPDDGAQEPRDDTSDLGDDQQGPDARHHGDAA</sequence>
<dbReference type="Proteomes" id="UP001157091">
    <property type="component" value="Unassembled WGS sequence"/>
</dbReference>
<proteinExistence type="predicted"/>
<protein>
    <recommendedName>
        <fullName evidence="5">DUF3099 domain-containing protein</fullName>
    </recommendedName>
</protein>
<gene>
    <name evidence="3" type="ORF">GCM10025864_40370</name>
</gene>
<feature type="transmembrane region" description="Helical" evidence="2">
    <location>
        <begin position="62"/>
        <end position="81"/>
    </location>
</feature>
<evidence type="ECO:0000256" key="1">
    <source>
        <dbReference type="SAM" id="MobiDB-lite"/>
    </source>
</evidence>
<keyword evidence="2" id="KW-0812">Transmembrane</keyword>
<feature type="region of interest" description="Disordered" evidence="1">
    <location>
        <begin position="84"/>
        <end position="150"/>
    </location>
</feature>
<accession>A0ABQ6I665</accession>
<keyword evidence="4" id="KW-1185">Reference proteome</keyword>
<keyword evidence="2" id="KW-0472">Membrane</keyword>
<evidence type="ECO:0000313" key="3">
    <source>
        <dbReference type="EMBL" id="GMA26278.1"/>
    </source>
</evidence>
<organism evidence="3 4">
    <name type="scientific">Luteimicrobium album</name>
    <dbReference type="NCBI Taxonomy" id="1054550"/>
    <lineage>
        <taxon>Bacteria</taxon>
        <taxon>Bacillati</taxon>
        <taxon>Actinomycetota</taxon>
        <taxon>Actinomycetes</taxon>
        <taxon>Micrococcales</taxon>
        <taxon>Luteimicrobium</taxon>
    </lineage>
</organism>
<dbReference type="EMBL" id="BSUK01000001">
    <property type="protein sequence ID" value="GMA26278.1"/>
    <property type="molecule type" value="Genomic_DNA"/>
</dbReference>
<evidence type="ECO:0000256" key="2">
    <source>
        <dbReference type="SAM" id="Phobius"/>
    </source>
</evidence>
<feature type="transmembrane region" description="Helical" evidence="2">
    <location>
        <begin position="37"/>
        <end position="56"/>
    </location>
</feature>
<dbReference type="RefSeq" id="WP_284294619.1">
    <property type="nucleotide sequence ID" value="NZ_BSUK01000001.1"/>
</dbReference>
<reference evidence="4" key="1">
    <citation type="journal article" date="2019" name="Int. J. Syst. Evol. Microbiol.">
        <title>The Global Catalogue of Microorganisms (GCM) 10K type strain sequencing project: providing services to taxonomists for standard genome sequencing and annotation.</title>
        <authorList>
            <consortium name="The Broad Institute Genomics Platform"/>
            <consortium name="The Broad Institute Genome Sequencing Center for Infectious Disease"/>
            <person name="Wu L."/>
            <person name="Ma J."/>
        </authorList>
    </citation>
    <scope>NUCLEOTIDE SEQUENCE [LARGE SCALE GENOMIC DNA]</scope>
    <source>
        <strain evidence="4">NBRC 106348</strain>
    </source>
</reference>
<feature type="compositionally biased region" description="Basic and acidic residues" evidence="1">
    <location>
        <begin position="1"/>
        <end position="17"/>
    </location>
</feature>
<dbReference type="InterPro" id="IPR021449">
    <property type="entry name" value="DUF3099"/>
</dbReference>
<dbReference type="Pfam" id="PF11298">
    <property type="entry name" value="DUF3099"/>
    <property type="match status" value="1"/>
</dbReference>